<dbReference type="SMART" id="SM00421">
    <property type="entry name" value="HTH_LUXR"/>
    <property type="match status" value="1"/>
</dbReference>
<sequence>MAGERVYGASLAAGRISRAEAEPAACLLELGLLHPDPADTQWLVPTNPGQVVSQLMRGIESELSAVRRRAGLVASMAERFAAPTPGVAAANETLRVLEGRPRINRAIDEATAVCTTEMRAMQPSGIRSERDLSNALPRALHMRSNGVRMLSLYTHVARHGQGLQSYLEQLQGSVEVRTLDEVVERLLIFDRTVAFVPASADRSVALEVRAPAMVEFLVTVFDRFWHLAVPLGNPLPTGGGVDGISRREHVIAALLADGHTDAVIAERLGINVRTCRHHIRRLSEALGCATRAQLGVRIAQAGLDRPPR</sequence>
<dbReference type="Proteomes" id="UP000199155">
    <property type="component" value="Unassembled WGS sequence"/>
</dbReference>
<dbReference type="RefSeq" id="WP_342742758.1">
    <property type="nucleotide sequence ID" value="NZ_FNFF01000008.1"/>
</dbReference>
<dbReference type="GO" id="GO:0003677">
    <property type="term" value="F:DNA binding"/>
    <property type="evidence" value="ECO:0007669"/>
    <property type="project" value="InterPro"/>
</dbReference>
<dbReference type="PANTHER" id="PTHR34293:SF1">
    <property type="entry name" value="HTH-TYPE TRANSCRIPTIONAL REGULATOR TRMBL2"/>
    <property type="match status" value="1"/>
</dbReference>
<evidence type="ECO:0000259" key="1">
    <source>
        <dbReference type="PROSITE" id="PS50043"/>
    </source>
</evidence>
<dbReference type="SUPFAM" id="SSF46894">
    <property type="entry name" value="C-terminal effector domain of the bipartite response regulators"/>
    <property type="match status" value="1"/>
</dbReference>
<dbReference type="GO" id="GO:0006355">
    <property type="term" value="P:regulation of DNA-templated transcription"/>
    <property type="evidence" value="ECO:0007669"/>
    <property type="project" value="InterPro"/>
</dbReference>
<proteinExistence type="predicted"/>
<dbReference type="InterPro" id="IPR016032">
    <property type="entry name" value="Sig_transdc_resp-reg_C-effctor"/>
</dbReference>
<gene>
    <name evidence="2" type="ORF">SAMN05421806_108123</name>
</gene>
<dbReference type="Gene3D" id="1.10.10.10">
    <property type="entry name" value="Winged helix-like DNA-binding domain superfamily/Winged helix DNA-binding domain"/>
    <property type="match status" value="1"/>
</dbReference>
<dbReference type="InterPro" id="IPR000792">
    <property type="entry name" value="Tscrpt_reg_LuxR_C"/>
</dbReference>
<dbReference type="PANTHER" id="PTHR34293">
    <property type="entry name" value="HTH-TYPE TRANSCRIPTIONAL REGULATOR TRMBL2"/>
    <property type="match status" value="1"/>
</dbReference>
<feature type="domain" description="HTH luxR-type" evidence="1">
    <location>
        <begin position="237"/>
        <end position="302"/>
    </location>
</feature>
<dbReference type="InterPro" id="IPR051797">
    <property type="entry name" value="TrmB-like"/>
</dbReference>
<evidence type="ECO:0000313" key="2">
    <source>
        <dbReference type="EMBL" id="SDK50869.1"/>
    </source>
</evidence>
<reference evidence="2 3" key="1">
    <citation type="submission" date="2016-10" db="EMBL/GenBank/DDBJ databases">
        <authorList>
            <person name="de Groot N.N."/>
        </authorList>
    </citation>
    <scope>NUCLEOTIDE SEQUENCE [LARGE SCALE GENOMIC DNA]</scope>
    <source>
        <strain evidence="2 3">CGMCC 4.5727</strain>
    </source>
</reference>
<evidence type="ECO:0000313" key="3">
    <source>
        <dbReference type="Proteomes" id="UP000199155"/>
    </source>
</evidence>
<dbReference type="PRINTS" id="PR00038">
    <property type="entry name" value="HTHLUXR"/>
</dbReference>
<name>A0A1G9CGU3_9ACTN</name>
<dbReference type="AlphaFoldDB" id="A0A1G9CGU3"/>
<keyword evidence="3" id="KW-1185">Reference proteome</keyword>
<dbReference type="PROSITE" id="PS50043">
    <property type="entry name" value="HTH_LUXR_2"/>
    <property type="match status" value="1"/>
</dbReference>
<protein>
    <submittedName>
        <fullName evidence="2">Regulatory protein, luxR family</fullName>
    </submittedName>
</protein>
<accession>A0A1G9CGU3</accession>
<organism evidence="2 3">
    <name type="scientific">Streptomyces indicus</name>
    <dbReference type="NCBI Taxonomy" id="417292"/>
    <lineage>
        <taxon>Bacteria</taxon>
        <taxon>Bacillati</taxon>
        <taxon>Actinomycetota</taxon>
        <taxon>Actinomycetes</taxon>
        <taxon>Kitasatosporales</taxon>
        <taxon>Streptomycetaceae</taxon>
        <taxon>Streptomyces</taxon>
    </lineage>
</organism>
<dbReference type="InterPro" id="IPR036388">
    <property type="entry name" value="WH-like_DNA-bd_sf"/>
</dbReference>
<dbReference type="EMBL" id="FNFF01000008">
    <property type="protein sequence ID" value="SDK50869.1"/>
    <property type="molecule type" value="Genomic_DNA"/>
</dbReference>
<dbReference type="Pfam" id="PF00196">
    <property type="entry name" value="GerE"/>
    <property type="match status" value="1"/>
</dbReference>
<dbReference type="STRING" id="417292.SAMN05421806_108123"/>